<keyword evidence="4" id="KW-1185">Reference proteome</keyword>
<feature type="transmembrane region" description="Helical" evidence="1">
    <location>
        <begin position="198"/>
        <end position="217"/>
    </location>
</feature>
<gene>
    <name evidence="3" type="ORF">QJS10_CPB04g01558</name>
</gene>
<dbReference type="PANTHER" id="PTHR32246:SF151">
    <property type="entry name" value="C2 DOMAIN-CONTAINING PROTEIN"/>
    <property type="match status" value="1"/>
</dbReference>
<dbReference type="PROSITE" id="PS50004">
    <property type="entry name" value="C2"/>
    <property type="match status" value="1"/>
</dbReference>
<proteinExistence type="predicted"/>
<keyword evidence="1" id="KW-1133">Transmembrane helix</keyword>
<feature type="domain" description="C2" evidence="2">
    <location>
        <begin position="1"/>
        <end position="126"/>
    </location>
</feature>
<dbReference type="Pfam" id="PF00168">
    <property type="entry name" value="C2"/>
    <property type="match status" value="1"/>
</dbReference>
<keyword evidence="1" id="KW-0472">Membrane</keyword>
<dbReference type="Gene3D" id="2.60.40.150">
    <property type="entry name" value="C2 domain"/>
    <property type="match status" value="1"/>
</dbReference>
<evidence type="ECO:0000313" key="3">
    <source>
        <dbReference type="EMBL" id="KAK1318222.1"/>
    </source>
</evidence>
<comment type="caution">
    <text evidence="3">The sequence shown here is derived from an EMBL/GenBank/DDBJ whole genome shotgun (WGS) entry which is preliminary data.</text>
</comment>
<dbReference type="PANTHER" id="PTHR32246">
    <property type="entry name" value="INGRESSION PROTEIN FIC1"/>
    <property type="match status" value="1"/>
</dbReference>
<sequence length="218" mass="23102">MAATAAGREPFDAAATLDLTLHAAEDLKHVRTAATLLGRKSQPFAVAWVDPRLKRRSKPLPTNPRNPSIPEKLSFPLSLQALQTPTTSLTVQLLSPPSPITGPRVIGTAVLPISAINAEEELALQLWRPSGRAQGMLRVSVRITYNVGWFPPLPALRGCMDGVPAEGDPNGWVGLVDVEPSAPPLPSWDGGDRVRRSALIGFISGAFAAAVMVGVSVL</sequence>
<reference evidence="3" key="2">
    <citation type="submission" date="2023-06" db="EMBL/GenBank/DDBJ databases">
        <authorList>
            <person name="Ma L."/>
            <person name="Liu K.-W."/>
            <person name="Li Z."/>
            <person name="Hsiao Y.-Y."/>
            <person name="Qi Y."/>
            <person name="Fu T."/>
            <person name="Tang G."/>
            <person name="Zhang D."/>
            <person name="Sun W.-H."/>
            <person name="Liu D.-K."/>
            <person name="Li Y."/>
            <person name="Chen G.-Z."/>
            <person name="Liu X.-D."/>
            <person name="Liao X.-Y."/>
            <person name="Jiang Y.-T."/>
            <person name="Yu X."/>
            <person name="Hao Y."/>
            <person name="Huang J."/>
            <person name="Zhao X.-W."/>
            <person name="Ke S."/>
            <person name="Chen Y.-Y."/>
            <person name="Wu W.-L."/>
            <person name="Hsu J.-L."/>
            <person name="Lin Y.-F."/>
            <person name="Huang M.-D."/>
            <person name="Li C.-Y."/>
            <person name="Huang L."/>
            <person name="Wang Z.-W."/>
            <person name="Zhao X."/>
            <person name="Zhong W.-Y."/>
            <person name="Peng D.-H."/>
            <person name="Ahmad S."/>
            <person name="Lan S."/>
            <person name="Zhang J.-S."/>
            <person name="Tsai W.-C."/>
            <person name="Van De Peer Y."/>
            <person name="Liu Z.-J."/>
        </authorList>
    </citation>
    <scope>NUCLEOTIDE SEQUENCE</scope>
    <source>
        <strain evidence="3">CP</strain>
        <tissue evidence="3">Leaves</tissue>
    </source>
</reference>
<protein>
    <recommendedName>
        <fullName evidence="2">C2 domain-containing protein</fullName>
    </recommendedName>
</protein>
<dbReference type="Proteomes" id="UP001180020">
    <property type="component" value="Unassembled WGS sequence"/>
</dbReference>
<dbReference type="InterPro" id="IPR000008">
    <property type="entry name" value="C2_dom"/>
</dbReference>
<keyword evidence="1" id="KW-0812">Transmembrane</keyword>
<dbReference type="InterPro" id="IPR035892">
    <property type="entry name" value="C2_domain_sf"/>
</dbReference>
<dbReference type="SUPFAM" id="SSF49562">
    <property type="entry name" value="C2 domain (Calcium/lipid-binding domain, CaLB)"/>
    <property type="match status" value="1"/>
</dbReference>
<organism evidence="3 4">
    <name type="scientific">Acorus calamus</name>
    <name type="common">Sweet flag</name>
    <dbReference type="NCBI Taxonomy" id="4465"/>
    <lineage>
        <taxon>Eukaryota</taxon>
        <taxon>Viridiplantae</taxon>
        <taxon>Streptophyta</taxon>
        <taxon>Embryophyta</taxon>
        <taxon>Tracheophyta</taxon>
        <taxon>Spermatophyta</taxon>
        <taxon>Magnoliopsida</taxon>
        <taxon>Liliopsida</taxon>
        <taxon>Acoraceae</taxon>
        <taxon>Acorus</taxon>
    </lineage>
</organism>
<name>A0AAV9EYC8_ACOCL</name>
<reference evidence="3" key="1">
    <citation type="journal article" date="2023" name="Nat. Commun.">
        <title>Diploid and tetraploid genomes of Acorus and the evolution of monocots.</title>
        <authorList>
            <person name="Ma L."/>
            <person name="Liu K.W."/>
            <person name="Li Z."/>
            <person name="Hsiao Y.Y."/>
            <person name="Qi Y."/>
            <person name="Fu T."/>
            <person name="Tang G.D."/>
            <person name="Zhang D."/>
            <person name="Sun W.H."/>
            <person name="Liu D.K."/>
            <person name="Li Y."/>
            <person name="Chen G.Z."/>
            <person name="Liu X.D."/>
            <person name="Liao X.Y."/>
            <person name="Jiang Y.T."/>
            <person name="Yu X."/>
            <person name="Hao Y."/>
            <person name="Huang J."/>
            <person name="Zhao X.W."/>
            <person name="Ke S."/>
            <person name="Chen Y.Y."/>
            <person name="Wu W.L."/>
            <person name="Hsu J.L."/>
            <person name="Lin Y.F."/>
            <person name="Huang M.D."/>
            <person name="Li C.Y."/>
            <person name="Huang L."/>
            <person name="Wang Z.W."/>
            <person name="Zhao X."/>
            <person name="Zhong W.Y."/>
            <person name="Peng D.H."/>
            <person name="Ahmad S."/>
            <person name="Lan S."/>
            <person name="Zhang J.S."/>
            <person name="Tsai W.C."/>
            <person name="Van de Peer Y."/>
            <person name="Liu Z.J."/>
        </authorList>
    </citation>
    <scope>NUCLEOTIDE SEQUENCE</scope>
    <source>
        <strain evidence="3">CP</strain>
    </source>
</reference>
<evidence type="ECO:0000259" key="2">
    <source>
        <dbReference type="PROSITE" id="PS50004"/>
    </source>
</evidence>
<accession>A0AAV9EYC8</accession>
<dbReference type="EMBL" id="JAUJYO010000004">
    <property type="protein sequence ID" value="KAK1318222.1"/>
    <property type="molecule type" value="Genomic_DNA"/>
</dbReference>
<evidence type="ECO:0000256" key="1">
    <source>
        <dbReference type="SAM" id="Phobius"/>
    </source>
</evidence>
<evidence type="ECO:0000313" key="4">
    <source>
        <dbReference type="Proteomes" id="UP001180020"/>
    </source>
</evidence>
<dbReference type="AlphaFoldDB" id="A0AAV9EYC8"/>